<protein>
    <recommendedName>
        <fullName evidence="4">J domain-containing protein</fullName>
    </recommendedName>
</protein>
<organism evidence="2 3">
    <name type="scientific">Edaphochlamys debaryana</name>
    <dbReference type="NCBI Taxonomy" id="47281"/>
    <lineage>
        <taxon>Eukaryota</taxon>
        <taxon>Viridiplantae</taxon>
        <taxon>Chlorophyta</taxon>
        <taxon>core chlorophytes</taxon>
        <taxon>Chlorophyceae</taxon>
        <taxon>CS clade</taxon>
        <taxon>Chlamydomonadales</taxon>
        <taxon>Chlamydomonadales incertae sedis</taxon>
        <taxon>Edaphochlamys</taxon>
    </lineage>
</organism>
<feature type="compositionally biased region" description="Basic and acidic residues" evidence="1">
    <location>
        <begin position="23"/>
        <end position="36"/>
    </location>
</feature>
<keyword evidence="3" id="KW-1185">Reference proteome</keyword>
<reference evidence="2" key="1">
    <citation type="journal article" date="2020" name="bioRxiv">
        <title>Comparative genomics of Chlamydomonas.</title>
        <authorList>
            <person name="Craig R.J."/>
            <person name="Hasan A.R."/>
            <person name="Ness R.W."/>
            <person name="Keightley P.D."/>
        </authorList>
    </citation>
    <scope>NUCLEOTIDE SEQUENCE</scope>
    <source>
        <strain evidence="2">CCAP 11/70</strain>
    </source>
</reference>
<evidence type="ECO:0008006" key="4">
    <source>
        <dbReference type="Google" id="ProtNLM"/>
    </source>
</evidence>
<comment type="caution">
    <text evidence="2">The sequence shown here is derived from an EMBL/GenBank/DDBJ whole genome shotgun (WGS) entry which is preliminary data.</text>
</comment>
<dbReference type="Proteomes" id="UP000612055">
    <property type="component" value="Unassembled WGS sequence"/>
</dbReference>
<feature type="region of interest" description="Disordered" evidence="1">
    <location>
        <begin position="1"/>
        <end position="41"/>
    </location>
</feature>
<dbReference type="EMBL" id="JAEHOE010000037">
    <property type="protein sequence ID" value="KAG2493511.1"/>
    <property type="molecule type" value="Genomic_DNA"/>
</dbReference>
<evidence type="ECO:0000313" key="3">
    <source>
        <dbReference type="Proteomes" id="UP000612055"/>
    </source>
</evidence>
<feature type="compositionally biased region" description="Low complexity" evidence="1">
    <location>
        <begin position="9"/>
        <end position="19"/>
    </location>
</feature>
<sequence length="409" mass="42106">MPPSEEPEAVAAPGSAEAGLDPGAERAAREHAREAGGSDVRGAAALRTQALGLLEEGRWGPAVEALEGCLFGGADRTGAPGPSVDRSGEGGDGAASNGEGAQAASQAPLLTAEERLRLLQLLVVARIHLEASGGSGAGHGAAGRTQHRTAAHSPGASVGPEDEPRASSPGQPAPVIVAVRVLRWAAFRLPARASAAAASGADPGVAPDTAAGSCTVVALSDAEVGRGARSWFRRLAALVHPDKCRKVVPEGLAMEAFRLLSEGCDTLAAEAERSGGARAHLKRRRGGSRSPDPYDMYGNVCVDEPYDDADEDAAWWGRWVDPWAGRAPPSTQPTAADEEPELWQLPLKELEAEVGARQAAVLAPPPGSAAAALGPAARQRRLRVARSVLSQRLEQESAARTARRGGGYL</sequence>
<dbReference type="AlphaFoldDB" id="A0A836BY69"/>
<name>A0A836BY69_9CHLO</name>
<proteinExistence type="predicted"/>
<evidence type="ECO:0000313" key="2">
    <source>
        <dbReference type="EMBL" id="KAG2493511.1"/>
    </source>
</evidence>
<gene>
    <name evidence="2" type="ORF">HYH03_008327</name>
</gene>
<evidence type="ECO:0000256" key="1">
    <source>
        <dbReference type="SAM" id="MobiDB-lite"/>
    </source>
</evidence>
<feature type="region of interest" description="Disordered" evidence="1">
    <location>
        <begin position="74"/>
        <end position="106"/>
    </location>
</feature>
<feature type="region of interest" description="Disordered" evidence="1">
    <location>
        <begin position="134"/>
        <end position="171"/>
    </location>
</feature>
<accession>A0A836BY69</accession>
<dbReference type="OrthoDB" id="551617at2759"/>